<keyword evidence="7 9" id="KW-0129">CBS domain</keyword>
<name>A0AB73T9V6_9FIRM</name>
<evidence type="ECO:0000256" key="3">
    <source>
        <dbReference type="ARBA" id="ARBA00022475"/>
    </source>
</evidence>
<gene>
    <name evidence="14" type="ORF">C7383_101394</name>
</gene>
<comment type="caution">
    <text evidence="14">The sequence shown here is derived from an EMBL/GenBank/DDBJ whole genome shotgun (WGS) entry which is preliminary data.</text>
</comment>
<reference evidence="14 15" key="1">
    <citation type="submission" date="2018-05" db="EMBL/GenBank/DDBJ databases">
        <authorList>
            <person name="Goeker M."/>
            <person name="Huntemann M."/>
            <person name="Clum A."/>
            <person name="Pillay M."/>
            <person name="Palaniappan K."/>
            <person name="Varghese N."/>
            <person name="Mikhailova N."/>
            <person name="Stamatis D."/>
            <person name="Reddy T."/>
            <person name="Daum C."/>
            <person name="Shapiro N."/>
            <person name="Ivanova N."/>
            <person name="Kyrpides N."/>
            <person name="Woyke T."/>
        </authorList>
    </citation>
    <scope>NUCLEOTIDE SEQUENCE [LARGE SCALE GENOMIC DNA]</scope>
    <source>
        <strain evidence="14 15">DSM 26524</strain>
    </source>
</reference>
<feature type="transmembrane region" description="Helical" evidence="11">
    <location>
        <begin position="68"/>
        <end position="88"/>
    </location>
</feature>
<dbReference type="InterPro" id="IPR016169">
    <property type="entry name" value="FAD-bd_PCMH_sub2"/>
</dbReference>
<dbReference type="InterPro" id="IPR036318">
    <property type="entry name" value="FAD-bd_PCMH-like_sf"/>
</dbReference>
<comment type="subcellular location">
    <subcellularLocation>
        <location evidence="1">Cell membrane</location>
        <topology evidence="1">Multi-pass membrane protein</topology>
    </subcellularLocation>
</comment>
<dbReference type="Pfam" id="PF03471">
    <property type="entry name" value="CorC_HlyC"/>
    <property type="match status" value="1"/>
</dbReference>
<dbReference type="Pfam" id="PF01595">
    <property type="entry name" value="CNNM"/>
    <property type="match status" value="1"/>
</dbReference>
<evidence type="ECO:0000256" key="8">
    <source>
        <dbReference type="ARBA" id="ARBA00023136"/>
    </source>
</evidence>
<protein>
    <submittedName>
        <fullName evidence="14">Hemolysin</fullName>
    </submittedName>
</protein>
<feature type="transmembrane region" description="Helical" evidence="11">
    <location>
        <begin position="12"/>
        <end position="34"/>
    </location>
</feature>
<dbReference type="Gene3D" id="3.10.580.10">
    <property type="entry name" value="CBS-domain"/>
    <property type="match status" value="1"/>
</dbReference>
<dbReference type="InterPro" id="IPR005170">
    <property type="entry name" value="Transptr-assoc_dom"/>
</dbReference>
<keyword evidence="5" id="KW-0677">Repeat</keyword>
<dbReference type="InterPro" id="IPR002550">
    <property type="entry name" value="CNNM"/>
</dbReference>
<dbReference type="PROSITE" id="PS51371">
    <property type="entry name" value="CBS"/>
    <property type="match status" value="2"/>
</dbReference>
<dbReference type="SUPFAM" id="SSF54631">
    <property type="entry name" value="CBS-domain pair"/>
    <property type="match status" value="1"/>
</dbReference>
<dbReference type="SUPFAM" id="SSF56176">
    <property type="entry name" value="FAD-binding/transporter-associated domain-like"/>
    <property type="match status" value="1"/>
</dbReference>
<dbReference type="PROSITE" id="PS51846">
    <property type="entry name" value="CNNM"/>
    <property type="match status" value="1"/>
</dbReference>
<dbReference type="Proteomes" id="UP000245412">
    <property type="component" value="Unassembled WGS sequence"/>
</dbReference>
<dbReference type="CDD" id="cd04590">
    <property type="entry name" value="CBS_pair_CorC_HlyC_assoc"/>
    <property type="match status" value="1"/>
</dbReference>
<keyword evidence="8 10" id="KW-0472">Membrane</keyword>
<evidence type="ECO:0000259" key="13">
    <source>
        <dbReference type="PROSITE" id="PS51846"/>
    </source>
</evidence>
<proteinExistence type="inferred from homology"/>
<dbReference type="PANTHER" id="PTHR22777">
    <property type="entry name" value="HEMOLYSIN-RELATED"/>
    <property type="match status" value="1"/>
</dbReference>
<evidence type="ECO:0000256" key="10">
    <source>
        <dbReference type="PROSITE-ProRule" id="PRU01193"/>
    </source>
</evidence>
<dbReference type="InterPro" id="IPR000644">
    <property type="entry name" value="CBS_dom"/>
</dbReference>
<dbReference type="Pfam" id="PF00571">
    <property type="entry name" value="CBS"/>
    <property type="match status" value="2"/>
</dbReference>
<dbReference type="FunFam" id="3.10.580.10:FF:000002">
    <property type="entry name" value="Magnesium/cobalt efflux protein CorC"/>
    <property type="match status" value="1"/>
</dbReference>
<feature type="transmembrane region" description="Helical" evidence="11">
    <location>
        <begin position="108"/>
        <end position="128"/>
    </location>
</feature>
<feature type="domain" description="CBS" evidence="12">
    <location>
        <begin position="298"/>
        <end position="355"/>
    </location>
</feature>
<sequence>MDGSGSPWLGFIIFLAFVIVDAILYGFGAAIQSIGDSDIEKRKKEGDLKKACSVEAYKSSPEHLINTIQVAATMLCMLTGSVAVQMVFVKWHSFFEMLGAGIHLRGTLLHILTAVLVIFVFLFLMYAFGIHLPKILGSYHAGSWAFALVGPVRFLERLLSPLTWVLVSMVHCITRMFGIDPLSLNEDVTEEEIISMVNEGHEQGVLEESEAEMINNIFELGDKEAQDIMTHRKNIVAVDARMNLREALGFMLDGNNSRFPVYEENIDNIVGILHLKDAMKCHTKYKYDEWMIKDIPNLIRAAVFIPETRNITQLFTSMQMKKLQMVMVADEYGQTAGLIALEDILEEIVGNIQDEYDEDENLIEKVADDVFIMDGMAPLEDVEETLDIEFEEEDFETLNGFLIAKLDKIPSEDEHSVIESEGYAFQILSVARRMIQKVRVTKLPADTGEDIKE</sequence>
<evidence type="ECO:0000256" key="6">
    <source>
        <dbReference type="ARBA" id="ARBA00022989"/>
    </source>
</evidence>
<evidence type="ECO:0000256" key="1">
    <source>
        <dbReference type="ARBA" id="ARBA00004651"/>
    </source>
</evidence>
<evidence type="ECO:0000256" key="4">
    <source>
        <dbReference type="ARBA" id="ARBA00022692"/>
    </source>
</evidence>
<keyword evidence="3" id="KW-1003">Cell membrane</keyword>
<feature type="domain" description="CBS" evidence="12">
    <location>
        <begin position="229"/>
        <end position="289"/>
    </location>
</feature>
<dbReference type="AlphaFoldDB" id="A0AB73T9V6"/>
<dbReference type="GO" id="GO:0005886">
    <property type="term" value="C:plasma membrane"/>
    <property type="evidence" value="ECO:0007669"/>
    <property type="project" value="UniProtKB-SubCell"/>
</dbReference>
<evidence type="ECO:0000256" key="7">
    <source>
        <dbReference type="ARBA" id="ARBA00023122"/>
    </source>
</evidence>
<evidence type="ECO:0000256" key="9">
    <source>
        <dbReference type="PROSITE-ProRule" id="PRU00703"/>
    </source>
</evidence>
<keyword evidence="6 10" id="KW-1133">Transmembrane helix</keyword>
<accession>A0AB73T9V6</accession>
<dbReference type="InterPro" id="IPR044751">
    <property type="entry name" value="Ion_transp-like_CBS"/>
</dbReference>
<dbReference type="GO" id="GO:0050660">
    <property type="term" value="F:flavin adenine dinucleotide binding"/>
    <property type="evidence" value="ECO:0007669"/>
    <property type="project" value="InterPro"/>
</dbReference>
<dbReference type="Gene3D" id="3.30.465.10">
    <property type="match status" value="1"/>
</dbReference>
<evidence type="ECO:0000313" key="14">
    <source>
        <dbReference type="EMBL" id="PWJ79017.1"/>
    </source>
</evidence>
<dbReference type="SMART" id="SM01091">
    <property type="entry name" value="CorC_HlyC"/>
    <property type="match status" value="1"/>
</dbReference>
<organism evidence="14 15">
    <name type="scientific">Murimonas intestini</name>
    <dbReference type="NCBI Taxonomy" id="1337051"/>
    <lineage>
        <taxon>Bacteria</taxon>
        <taxon>Bacillati</taxon>
        <taxon>Bacillota</taxon>
        <taxon>Clostridia</taxon>
        <taxon>Lachnospirales</taxon>
        <taxon>Lachnospiraceae</taxon>
        <taxon>Murimonas</taxon>
    </lineage>
</organism>
<dbReference type="InterPro" id="IPR046342">
    <property type="entry name" value="CBS_dom_sf"/>
</dbReference>
<dbReference type="PANTHER" id="PTHR22777:SF32">
    <property type="entry name" value="UPF0053 INNER MEMBRANE PROTEIN YFJD"/>
    <property type="match status" value="1"/>
</dbReference>
<evidence type="ECO:0000313" key="15">
    <source>
        <dbReference type="Proteomes" id="UP000245412"/>
    </source>
</evidence>
<dbReference type="EMBL" id="QGGY01000001">
    <property type="protein sequence ID" value="PWJ79017.1"/>
    <property type="molecule type" value="Genomic_DNA"/>
</dbReference>
<keyword evidence="4 10" id="KW-0812">Transmembrane</keyword>
<comment type="similarity">
    <text evidence="2">Belongs to the UPF0053 family.</text>
</comment>
<evidence type="ECO:0000256" key="2">
    <source>
        <dbReference type="ARBA" id="ARBA00006337"/>
    </source>
</evidence>
<dbReference type="RefSeq" id="WP_109624445.1">
    <property type="nucleotide sequence ID" value="NZ_JANKBI010000001.1"/>
</dbReference>
<feature type="domain" description="CNNM transmembrane" evidence="13">
    <location>
        <begin position="3"/>
        <end position="210"/>
    </location>
</feature>
<evidence type="ECO:0000259" key="12">
    <source>
        <dbReference type="PROSITE" id="PS51371"/>
    </source>
</evidence>
<evidence type="ECO:0000256" key="5">
    <source>
        <dbReference type="ARBA" id="ARBA00022737"/>
    </source>
</evidence>
<keyword evidence="15" id="KW-1185">Reference proteome</keyword>
<evidence type="ECO:0000256" key="11">
    <source>
        <dbReference type="SAM" id="Phobius"/>
    </source>
</evidence>